<evidence type="ECO:0000313" key="7">
    <source>
        <dbReference type="Proteomes" id="UP000610558"/>
    </source>
</evidence>
<dbReference type="InterPro" id="IPR006127">
    <property type="entry name" value="ZnuA-like"/>
</dbReference>
<keyword evidence="5" id="KW-0864">Zinc transport</keyword>
<evidence type="ECO:0000256" key="4">
    <source>
        <dbReference type="ARBA" id="ARBA00022729"/>
    </source>
</evidence>
<comment type="caution">
    <text evidence="6">The sequence shown here is derived from an EMBL/GenBank/DDBJ whole genome shotgun (WGS) entry which is preliminary data.</text>
</comment>
<evidence type="ECO:0000256" key="2">
    <source>
        <dbReference type="ARBA" id="ARBA00015915"/>
    </source>
</evidence>
<dbReference type="InterPro" id="IPR050492">
    <property type="entry name" value="Bact_metal-bind_prot9"/>
</dbReference>
<sequence>MSAQSRLQVMSSILPLNLMVTEIGGDAVDASLLLPPSVSPHDYQFRPSDIRRMMGADVFFWVSPELENSLKKLAGKHAAAVSLAPNLARGEDPHVWLDLQLVQDMARKIANTLSRQIPTRGAYFHANAARFISDLRQYDKSLQAQLQHVPKFKYLLVHDGFSRFESHYGIGPGKVVMKSEHQLPGARHMASLREGLLAGEFTCVFKEPQFPMSRLASLLEGVESQVIELDLLGLKQPAGAYFVDFYQAVGSSYLKCAAAAGWSSSNWPAGPTRRNLLGGEEDLKRTVKLRS</sequence>
<dbReference type="PANTHER" id="PTHR42953">
    <property type="entry name" value="HIGH-AFFINITY ZINC UPTAKE SYSTEM PROTEIN ZNUA-RELATED"/>
    <property type="match status" value="1"/>
</dbReference>
<reference evidence="6" key="1">
    <citation type="submission" date="2020-09" db="EMBL/GenBank/DDBJ databases">
        <authorList>
            <person name="Yoon J.-W."/>
        </authorList>
    </citation>
    <scope>NUCLEOTIDE SEQUENCE</scope>
    <source>
        <strain evidence="6">KMU-158</strain>
    </source>
</reference>
<dbReference type="RefSeq" id="WP_190761787.1">
    <property type="nucleotide sequence ID" value="NZ_JACXLD010000001.1"/>
</dbReference>
<evidence type="ECO:0000256" key="1">
    <source>
        <dbReference type="ARBA" id="ARBA00011028"/>
    </source>
</evidence>
<evidence type="ECO:0000313" key="6">
    <source>
        <dbReference type="EMBL" id="MBD2857552.1"/>
    </source>
</evidence>
<dbReference type="GO" id="GO:0046872">
    <property type="term" value="F:metal ion binding"/>
    <property type="evidence" value="ECO:0007669"/>
    <property type="project" value="InterPro"/>
</dbReference>
<keyword evidence="4" id="KW-0732">Signal</keyword>
<dbReference type="Proteomes" id="UP000610558">
    <property type="component" value="Unassembled WGS sequence"/>
</dbReference>
<accession>A0A927GV63</accession>
<gene>
    <name evidence="6" type="ORF">IB286_00935</name>
</gene>
<name>A0A927GV63_9GAMM</name>
<evidence type="ECO:0000256" key="5">
    <source>
        <dbReference type="ARBA" id="ARBA00022906"/>
    </source>
</evidence>
<keyword evidence="3" id="KW-0813">Transport</keyword>
<dbReference type="AlphaFoldDB" id="A0A927GV63"/>
<organism evidence="6 7">
    <name type="scientific">Spongiibacter pelagi</name>
    <dbReference type="NCBI Taxonomy" id="2760804"/>
    <lineage>
        <taxon>Bacteria</taxon>
        <taxon>Pseudomonadati</taxon>
        <taxon>Pseudomonadota</taxon>
        <taxon>Gammaproteobacteria</taxon>
        <taxon>Cellvibrionales</taxon>
        <taxon>Spongiibacteraceae</taxon>
        <taxon>Spongiibacter</taxon>
    </lineage>
</organism>
<dbReference type="PANTHER" id="PTHR42953:SF3">
    <property type="entry name" value="HIGH-AFFINITY ZINC UPTAKE SYSTEM PROTEIN ZNUA"/>
    <property type="match status" value="1"/>
</dbReference>
<dbReference type="GO" id="GO:0006829">
    <property type="term" value="P:zinc ion transport"/>
    <property type="evidence" value="ECO:0007669"/>
    <property type="project" value="UniProtKB-KW"/>
</dbReference>
<proteinExistence type="inferred from homology"/>
<comment type="similarity">
    <text evidence="1">Belongs to the bacterial solute-binding protein 9 family.</text>
</comment>
<dbReference type="SUPFAM" id="SSF53807">
    <property type="entry name" value="Helical backbone' metal receptor"/>
    <property type="match status" value="1"/>
</dbReference>
<keyword evidence="7" id="KW-1185">Reference proteome</keyword>
<dbReference type="EMBL" id="JACXLD010000001">
    <property type="protein sequence ID" value="MBD2857552.1"/>
    <property type="molecule type" value="Genomic_DNA"/>
</dbReference>
<keyword evidence="5" id="KW-0862">Zinc</keyword>
<dbReference type="Gene3D" id="3.40.50.1980">
    <property type="entry name" value="Nitrogenase molybdenum iron protein domain"/>
    <property type="match status" value="2"/>
</dbReference>
<keyword evidence="5" id="KW-0406">Ion transport</keyword>
<protein>
    <recommendedName>
        <fullName evidence="2">High-affinity zinc uptake system protein ZnuA</fullName>
    </recommendedName>
</protein>
<evidence type="ECO:0000256" key="3">
    <source>
        <dbReference type="ARBA" id="ARBA00022448"/>
    </source>
</evidence>
<dbReference type="Pfam" id="PF01297">
    <property type="entry name" value="ZnuA"/>
    <property type="match status" value="1"/>
</dbReference>